<dbReference type="CDD" id="cd00761">
    <property type="entry name" value="Glyco_tranf_GTA_type"/>
    <property type="match status" value="1"/>
</dbReference>
<keyword evidence="6" id="KW-1185">Reference proteome</keyword>
<gene>
    <name evidence="5" type="ORF">MTR66_17515</name>
</gene>
<dbReference type="Gene3D" id="3.90.550.10">
    <property type="entry name" value="Spore Coat Polysaccharide Biosynthesis Protein SpsA, Chain A"/>
    <property type="match status" value="1"/>
</dbReference>
<dbReference type="RefSeq" id="WP_243923408.1">
    <property type="nucleotide sequence ID" value="NZ_JALHLG010000040.1"/>
</dbReference>
<reference evidence="5 6" key="1">
    <citation type="submission" date="2022-04" db="EMBL/GenBank/DDBJ databases">
        <title>Identification of a novel bacterium isolated from mangrove sediments.</title>
        <authorList>
            <person name="Pan X."/>
        </authorList>
    </citation>
    <scope>NUCLEOTIDE SEQUENCE [LARGE SCALE GENOMIC DNA]</scope>
    <source>
        <strain evidence="5 6">B2638</strain>
    </source>
</reference>
<protein>
    <submittedName>
        <fullName evidence="5">Glycosyltransferase</fullName>
        <ecNumber evidence="5">2.4.-.-</ecNumber>
    </submittedName>
</protein>
<evidence type="ECO:0000313" key="5">
    <source>
        <dbReference type="EMBL" id="MCJ2188605.1"/>
    </source>
</evidence>
<dbReference type="EC" id="2.4.-.-" evidence="5"/>
<dbReference type="Proteomes" id="UP001202281">
    <property type="component" value="Unassembled WGS sequence"/>
</dbReference>
<keyword evidence="2 5" id="KW-0328">Glycosyltransferase</keyword>
<sequence>MAALRESKGVARIFVLIATVGRAGLVRCTVDMLADQTRPADGIVVASVTPQDVAGVELARGSPEILFSEKGSCRQRNHALAALEGRADVIVFLDDDFIPAPDYLAQVEALFAADPDLVGITGDLLADGVQCGGFSIEQAQQIIASRPHRFPPEMTERHELYGCNMAVRAAAAHGLRFDENLPLYGWQEDVDYTNRLGRRGRMIASPRVTGVHLGFSGGRTSGRRFGYSQVANIVYLKRKGTMRPDFANRLVTKNLFVNVLRSVRPEPAIDRRGRLAGNMLAVIDCLRGRVDPRRILDM</sequence>
<dbReference type="PANTHER" id="PTHR43179">
    <property type="entry name" value="RHAMNOSYLTRANSFERASE WBBL"/>
    <property type="match status" value="1"/>
</dbReference>
<dbReference type="Pfam" id="PF00535">
    <property type="entry name" value="Glycos_transf_2"/>
    <property type="match status" value="1"/>
</dbReference>
<dbReference type="SUPFAM" id="SSF53448">
    <property type="entry name" value="Nucleotide-diphospho-sugar transferases"/>
    <property type="match status" value="1"/>
</dbReference>
<evidence type="ECO:0000313" key="6">
    <source>
        <dbReference type="Proteomes" id="UP001202281"/>
    </source>
</evidence>
<comment type="similarity">
    <text evidence="1">Belongs to the glycosyltransferase 2 family.</text>
</comment>
<name>A0ABT0BU64_9SPHN</name>
<dbReference type="InterPro" id="IPR029044">
    <property type="entry name" value="Nucleotide-diphossugar_trans"/>
</dbReference>
<evidence type="ECO:0000256" key="1">
    <source>
        <dbReference type="ARBA" id="ARBA00006739"/>
    </source>
</evidence>
<dbReference type="InterPro" id="IPR001173">
    <property type="entry name" value="Glyco_trans_2-like"/>
</dbReference>
<organism evidence="5 6">
    <name type="scientific">Novosphingobium beihaiensis</name>
    <dbReference type="NCBI Taxonomy" id="2930389"/>
    <lineage>
        <taxon>Bacteria</taxon>
        <taxon>Pseudomonadati</taxon>
        <taxon>Pseudomonadota</taxon>
        <taxon>Alphaproteobacteria</taxon>
        <taxon>Sphingomonadales</taxon>
        <taxon>Sphingomonadaceae</taxon>
        <taxon>Novosphingobium</taxon>
    </lineage>
</organism>
<evidence type="ECO:0000256" key="2">
    <source>
        <dbReference type="ARBA" id="ARBA00022676"/>
    </source>
</evidence>
<comment type="caution">
    <text evidence="5">The sequence shown here is derived from an EMBL/GenBank/DDBJ whole genome shotgun (WGS) entry which is preliminary data.</text>
</comment>
<evidence type="ECO:0000259" key="4">
    <source>
        <dbReference type="Pfam" id="PF00535"/>
    </source>
</evidence>
<feature type="domain" description="Glycosyltransferase 2-like" evidence="4">
    <location>
        <begin position="69"/>
        <end position="118"/>
    </location>
</feature>
<accession>A0ABT0BU64</accession>
<dbReference type="EMBL" id="JALHLG010000040">
    <property type="protein sequence ID" value="MCJ2188605.1"/>
    <property type="molecule type" value="Genomic_DNA"/>
</dbReference>
<dbReference type="PANTHER" id="PTHR43179:SF12">
    <property type="entry name" value="GALACTOFURANOSYLTRANSFERASE GLFT2"/>
    <property type="match status" value="1"/>
</dbReference>
<proteinExistence type="inferred from homology"/>
<keyword evidence="3 5" id="KW-0808">Transferase</keyword>
<dbReference type="GO" id="GO:0016757">
    <property type="term" value="F:glycosyltransferase activity"/>
    <property type="evidence" value="ECO:0007669"/>
    <property type="project" value="UniProtKB-KW"/>
</dbReference>
<evidence type="ECO:0000256" key="3">
    <source>
        <dbReference type="ARBA" id="ARBA00022679"/>
    </source>
</evidence>